<comment type="caution">
    <text evidence="1">The sequence shown here is derived from an EMBL/GenBank/DDBJ whole genome shotgun (WGS) entry which is preliminary data.</text>
</comment>
<proteinExistence type="predicted"/>
<sequence length="490" mass="55836">MIRDHIAGAALRAMFRETPPRERGPGPFTLPFDGAYEAGDGSYESNDGEVNFDSVDNQQALQRCIDGFQAQAAGSDSNPVLINLDVDINPQDVDERDASGEPSKQATSLQIGEASTVFFITEIVEKILVQVPVLDLILNDRQVCQQWKNIIEKSSFVQSHISRTLACESLVTSRAECGRFLTLFLAPFAQYFLELFWRKLLRLYSEQRDQSLREETGQEWCPDAGFLDKLFRIYTSFLPFAIKISVFPYLGVDSDMSRGILLTKATNLDQRKVEARGCSLFEQKFGAYPPCKESLLPNILYIQCFKAYHRFLDKILDRKEIILLVEESRIARHHDTDFLNLWAVYKKAWAVFTDDVYGRDEILEETDRQCVIADERRGHVDVEKFAVLFNMKNAVYRIWKKTVETLPGLKIYTGTGLLASDITLVGENATIEDPVPQLTEVAKECLELFCRKAASIIKGHSYWTVKETLSRRCLKSLKKLYRQFKKGVGV</sequence>
<evidence type="ECO:0000313" key="1">
    <source>
        <dbReference type="EMBL" id="KAF3230836.1"/>
    </source>
</evidence>
<gene>
    <name evidence="1" type="ORF">TWF191_008677</name>
</gene>
<reference evidence="1 2" key="1">
    <citation type="submission" date="2019-06" db="EMBL/GenBank/DDBJ databases">
        <authorList>
            <person name="Palmer J.M."/>
        </authorList>
    </citation>
    <scope>NUCLEOTIDE SEQUENCE [LARGE SCALE GENOMIC DNA]</scope>
    <source>
        <strain evidence="1 2">TWF191</strain>
    </source>
</reference>
<evidence type="ECO:0008006" key="3">
    <source>
        <dbReference type="Google" id="ProtNLM"/>
    </source>
</evidence>
<dbReference type="EMBL" id="WIPF01000006">
    <property type="protein sequence ID" value="KAF3230836.1"/>
    <property type="molecule type" value="Genomic_DNA"/>
</dbReference>
<dbReference type="Gene3D" id="1.20.1280.50">
    <property type="match status" value="1"/>
</dbReference>
<dbReference type="AlphaFoldDB" id="A0A7C8UXD8"/>
<evidence type="ECO:0000313" key="2">
    <source>
        <dbReference type="Proteomes" id="UP000483672"/>
    </source>
</evidence>
<organism evidence="1 2">
    <name type="scientific">Orbilia oligospora</name>
    <name type="common">Nematode-trapping fungus</name>
    <name type="synonym">Arthrobotrys oligospora</name>
    <dbReference type="NCBI Taxonomy" id="2813651"/>
    <lineage>
        <taxon>Eukaryota</taxon>
        <taxon>Fungi</taxon>
        <taxon>Dikarya</taxon>
        <taxon>Ascomycota</taxon>
        <taxon>Pezizomycotina</taxon>
        <taxon>Orbiliomycetes</taxon>
        <taxon>Orbiliales</taxon>
        <taxon>Orbiliaceae</taxon>
        <taxon>Orbilia</taxon>
    </lineage>
</organism>
<protein>
    <recommendedName>
        <fullName evidence="3">F-box domain-containing protein</fullName>
    </recommendedName>
</protein>
<accession>A0A7C8UXD8</accession>
<name>A0A7C8UXD8_ORBOL</name>
<dbReference type="Proteomes" id="UP000483672">
    <property type="component" value="Unassembled WGS sequence"/>
</dbReference>